<evidence type="ECO:0000313" key="3">
    <source>
        <dbReference type="EMBL" id="KGH08577.1"/>
    </source>
</evidence>
<dbReference type="Gene3D" id="3.40.190.150">
    <property type="entry name" value="Bordetella uptake gene, domain 1"/>
    <property type="match status" value="1"/>
</dbReference>
<keyword evidence="2" id="KW-0732">Signal</keyword>
<dbReference type="AlphaFoldDB" id="A0A0E3BQU1"/>
<organism evidence="3 4">
    <name type="scientific">Comamonas thiooxydans</name>
    <dbReference type="NCBI Taxonomy" id="363952"/>
    <lineage>
        <taxon>Bacteria</taxon>
        <taxon>Pseudomonadati</taxon>
        <taxon>Pseudomonadota</taxon>
        <taxon>Betaproteobacteria</taxon>
        <taxon>Burkholderiales</taxon>
        <taxon>Comamonadaceae</taxon>
        <taxon>Comamonas</taxon>
    </lineage>
</organism>
<dbReference type="PANTHER" id="PTHR42928:SF5">
    <property type="entry name" value="BLR1237 PROTEIN"/>
    <property type="match status" value="1"/>
</dbReference>
<dbReference type="PROSITE" id="PS51257">
    <property type="entry name" value="PROKAR_LIPOPROTEIN"/>
    <property type="match status" value="1"/>
</dbReference>
<name>A0A0E3BQU1_9BURK</name>
<feature type="chain" id="PRO_5002409465" evidence="2">
    <location>
        <begin position="22"/>
        <end position="320"/>
    </location>
</feature>
<keyword evidence="4" id="KW-1185">Reference proteome</keyword>
<evidence type="ECO:0000313" key="4">
    <source>
        <dbReference type="Proteomes" id="UP000029549"/>
    </source>
</evidence>
<dbReference type="SUPFAM" id="SSF53850">
    <property type="entry name" value="Periplasmic binding protein-like II"/>
    <property type="match status" value="1"/>
</dbReference>
<comment type="similarity">
    <text evidence="1">Belongs to the UPF0065 (bug) family.</text>
</comment>
<dbReference type="Gene3D" id="3.40.190.10">
    <property type="entry name" value="Periplasmic binding protein-like II"/>
    <property type="match status" value="1"/>
</dbReference>
<protein>
    <submittedName>
        <fullName evidence="3">MFS transporter</fullName>
    </submittedName>
</protein>
<dbReference type="EMBL" id="AWTP01000122">
    <property type="protein sequence ID" value="KGH08577.1"/>
    <property type="molecule type" value="Genomic_DNA"/>
</dbReference>
<dbReference type="CDD" id="cd13578">
    <property type="entry name" value="PBP2_Bug27"/>
    <property type="match status" value="1"/>
</dbReference>
<dbReference type="Pfam" id="PF03401">
    <property type="entry name" value="TctC"/>
    <property type="match status" value="1"/>
</dbReference>
<reference evidence="3 4" key="1">
    <citation type="submission" date="2013-09" db="EMBL/GenBank/DDBJ databases">
        <title>High correlation between genotypes and phenotypes of environmental bacteria Comamonas testosteroni strains.</title>
        <authorList>
            <person name="Liu L."/>
            <person name="Zhu W."/>
            <person name="Xia X."/>
            <person name="Xu B."/>
            <person name="Luo M."/>
            <person name="Wang G."/>
        </authorList>
    </citation>
    <scope>NUCLEOTIDE SEQUENCE [LARGE SCALE GENOMIC DNA]</scope>
    <source>
        <strain evidence="3 4">DF2</strain>
    </source>
</reference>
<evidence type="ECO:0000256" key="2">
    <source>
        <dbReference type="SAM" id="SignalP"/>
    </source>
</evidence>
<dbReference type="Proteomes" id="UP000029549">
    <property type="component" value="Unassembled WGS sequence"/>
</dbReference>
<dbReference type="InterPro" id="IPR042100">
    <property type="entry name" value="Bug_dom1"/>
</dbReference>
<dbReference type="InterPro" id="IPR005064">
    <property type="entry name" value="BUG"/>
</dbReference>
<sequence>MQRRQLLVGMAGVACAGPLLAQQWPAKPVRVITPYPPGGATDITARIYAQHLTQLMGQPFVIENRAGAGGEIGATAVANSPGDGYSLLFGAIGSLAIHAVIPTQKPPYELMTALTGVSMGSSVPLAIAVRGDLGANSINELIKLSKTGGKGLTFGSAGNGSTQHMTGEYFQQTASTKMTHVPYKGSGPAVADLLGGQIDLVFETLPALASQVSGGKLRILAVTSDKRSDILPNVPTLKEAGFPDFEVTTYYGLLAPKSTPPAIVAQLSKTMQDISKMPEVRQALQKQGADAFASTPETTTKLIQSEVSKWGQVQKLAQVQ</sequence>
<accession>A0A0E3BQU1</accession>
<comment type="caution">
    <text evidence="3">The sequence shown here is derived from an EMBL/GenBank/DDBJ whole genome shotgun (WGS) entry which is preliminary data.</text>
</comment>
<dbReference type="PIRSF" id="PIRSF017082">
    <property type="entry name" value="YflP"/>
    <property type="match status" value="1"/>
</dbReference>
<feature type="signal peptide" evidence="2">
    <location>
        <begin position="1"/>
        <end position="21"/>
    </location>
</feature>
<dbReference type="PANTHER" id="PTHR42928">
    <property type="entry name" value="TRICARBOXYLATE-BINDING PROTEIN"/>
    <property type="match status" value="1"/>
</dbReference>
<evidence type="ECO:0000256" key="1">
    <source>
        <dbReference type="ARBA" id="ARBA00006987"/>
    </source>
</evidence>
<gene>
    <name evidence="3" type="ORF">P608_16755</name>
</gene>
<proteinExistence type="inferred from homology"/>